<evidence type="ECO:0000256" key="11">
    <source>
        <dbReference type="SAM" id="Phobius"/>
    </source>
</evidence>
<feature type="domain" description="Flagellar M-ring C-terminal" evidence="13">
    <location>
        <begin position="256"/>
        <end position="403"/>
    </location>
</feature>
<dbReference type="EMBL" id="JACSQY010000001">
    <property type="protein sequence ID" value="MBD7907134.1"/>
    <property type="molecule type" value="Genomic_DNA"/>
</dbReference>
<keyword evidence="14" id="KW-0966">Cell projection</keyword>
<dbReference type="Pfam" id="PF08345">
    <property type="entry name" value="YscJ_FliF_C"/>
    <property type="match status" value="1"/>
</dbReference>
<sequence>MKERLTKIKNDLQAFWSNRTKKQKIMYVSIAASIILVAALLTFFLSRTTYVPLYKDLSRSDIGRIKEELDAQAVPNKIAPGGTSILVPEERVDDMLVAIESQGLANSGRIDYSFFSENAGFGTTDNEFNMIKLATMQNELAKLITGIEGVQDAKVMITLPTQGVFVKEDVQAASASIVLKTEPGQQFSEQQIKGLYNLISKSIPNLAPEDIVVMNQYFEYYDLNHENNQFGTNVADQMTIKKSIERDLQRQVQMMLGSMMGQDKVVVSVTTDIDFQQENREENLVTPVDEESMEGIALSVQRITETFTGDGAVPGGIPEGEDPTDNRTTIVEGSTGNGDYERVEETINNEVNRIRKNIVESPYKIRDIGLQVMVEPPTADDPGSLDPGVEEDIKQILETIVRTSIDKVSVGELTEEQLAQKIAVSIQPIRGKQANFDAERTVIPWWVYVVGGVLLLVIITLVILYVRKRRKDEALALEEARALEEQLEAIEVSDINGEVETEGTMRRKQLEKMAKEKPEEFAKLLRTWIAED</sequence>
<evidence type="ECO:0000256" key="4">
    <source>
        <dbReference type="ARBA" id="ARBA00022475"/>
    </source>
</evidence>
<evidence type="ECO:0000256" key="6">
    <source>
        <dbReference type="ARBA" id="ARBA00022989"/>
    </source>
</evidence>
<dbReference type="InterPro" id="IPR045851">
    <property type="entry name" value="AMP-bd_C_sf"/>
</dbReference>
<evidence type="ECO:0000256" key="5">
    <source>
        <dbReference type="ARBA" id="ARBA00022692"/>
    </source>
</evidence>
<keyword evidence="7 11" id="KW-0472">Membrane</keyword>
<dbReference type="PRINTS" id="PR01009">
    <property type="entry name" value="FLGMRINGFLIF"/>
</dbReference>
<keyword evidence="15" id="KW-1185">Reference proteome</keyword>
<keyword evidence="5 11" id="KW-0812">Transmembrane</keyword>
<comment type="caution">
    <text evidence="14">The sequence shown here is derived from an EMBL/GenBank/DDBJ whole genome shotgun (WGS) entry which is preliminary data.</text>
</comment>
<feature type="region of interest" description="Disordered" evidence="10">
    <location>
        <begin position="308"/>
        <end position="339"/>
    </location>
</feature>
<evidence type="ECO:0000256" key="2">
    <source>
        <dbReference type="ARBA" id="ARBA00004651"/>
    </source>
</evidence>
<dbReference type="Pfam" id="PF01514">
    <property type="entry name" value="YscJ_FliF"/>
    <property type="match status" value="1"/>
</dbReference>
<dbReference type="Gene3D" id="3.30.300.30">
    <property type="match status" value="1"/>
</dbReference>
<dbReference type="InterPro" id="IPR006182">
    <property type="entry name" value="FliF_N_dom"/>
</dbReference>
<keyword evidence="8 9" id="KW-0975">Bacterial flagellum</keyword>
<feature type="transmembrane region" description="Helical" evidence="11">
    <location>
        <begin position="445"/>
        <end position="466"/>
    </location>
</feature>
<evidence type="ECO:0000256" key="3">
    <source>
        <dbReference type="ARBA" id="ARBA00007971"/>
    </source>
</evidence>
<evidence type="ECO:0000256" key="8">
    <source>
        <dbReference type="ARBA" id="ARBA00023143"/>
    </source>
</evidence>
<evidence type="ECO:0000256" key="7">
    <source>
        <dbReference type="ARBA" id="ARBA00023136"/>
    </source>
</evidence>
<gene>
    <name evidence="14" type="primary">fliF</name>
    <name evidence="14" type="ORF">H9659_02140</name>
</gene>
<feature type="domain" description="Flagellar M-ring N-terminal" evidence="12">
    <location>
        <begin position="46"/>
        <end position="220"/>
    </location>
</feature>
<evidence type="ECO:0000313" key="14">
    <source>
        <dbReference type="EMBL" id="MBD7907134.1"/>
    </source>
</evidence>
<feature type="transmembrane region" description="Helical" evidence="11">
    <location>
        <begin position="25"/>
        <end position="45"/>
    </location>
</feature>
<evidence type="ECO:0000313" key="15">
    <source>
        <dbReference type="Proteomes" id="UP000659496"/>
    </source>
</evidence>
<evidence type="ECO:0000259" key="13">
    <source>
        <dbReference type="Pfam" id="PF08345"/>
    </source>
</evidence>
<proteinExistence type="inferred from homology"/>
<reference evidence="14 15" key="1">
    <citation type="submission" date="2020-08" db="EMBL/GenBank/DDBJ databases">
        <title>A Genomic Blueprint of the Chicken Gut Microbiome.</title>
        <authorList>
            <person name="Gilroy R."/>
            <person name="Ravi A."/>
            <person name="Getino M."/>
            <person name="Pursley I."/>
            <person name="Horton D.L."/>
            <person name="Alikhan N.-F."/>
            <person name="Baker D."/>
            <person name="Gharbi K."/>
            <person name="Hall N."/>
            <person name="Watson M."/>
            <person name="Adriaenssens E.M."/>
            <person name="Foster-Nyarko E."/>
            <person name="Jarju S."/>
            <person name="Secka A."/>
            <person name="Antonio M."/>
            <person name="Oren A."/>
            <person name="Chaudhuri R."/>
            <person name="La Ragione R.M."/>
            <person name="Hildebrand F."/>
            <person name="Pallen M.J."/>
        </authorList>
    </citation>
    <scope>NUCLEOTIDE SEQUENCE [LARGE SCALE GENOMIC DNA]</scope>
    <source>
        <strain evidence="14 15">Sa3CUA8</strain>
    </source>
</reference>
<comment type="similarity">
    <text evidence="3 9">Belongs to the FliF family.</text>
</comment>
<dbReference type="PIRSF" id="PIRSF004862">
    <property type="entry name" value="FliF"/>
    <property type="match status" value="1"/>
</dbReference>
<name>A0ABR8PGB8_9BACL</name>
<protein>
    <recommendedName>
        <fullName evidence="9">Flagellar M-ring protein</fullName>
    </recommendedName>
</protein>
<keyword evidence="4" id="KW-1003">Cell membrane</keyword>
<organism evidence="14 15">
    <name type="scientific">Sporosarcina gallistercoris</name>
    <dbReference type="NCBI Taxonomy" id="2762245"/>
    <lineage>
        <taxon>Bacteria</taxon>
        <taxon>Bacillati</taxon>
        <taxon>Bacillota</taxon>
        <taxon>Bacilli</taxon>
        <taxon>Bacillales</taxon>
        <taxon>Caryophanaceae</taxon>
        <taxon>Sporosarcina</taxon>
    </lineage>
</organism>
<accession>A0ABR8PGB8</accession>
<dbReference type="PANTHER" id="PTHR30046">
    <property type="entry name" value="FLAGELLAR M-RING PROTEIN"/>
    <property type="match status" value="1"/>
</dbReference>
<dbReference type="NCBIfam" id="TIGR00206">
    <property type="entry name" value="fliF"/>
    <property type="match status" value="1"/>
</dbReference>
<dbReference type="InterPro" id="IPR043427">
    <property type="entry name" value="YscJ/FliF"/>
</dbReference>
<dbReference type="InterPro" id="IPR013556">
    <property type="entry name" value="Flag_M-ring_C"/>
</dbReference>
<evidence type="ECO:0000256" key="1">
    <source>
        <dbReference type="ARBA" id="ARBA00004117"/>
    </source>
</evidence>
<keyword evidence="6 11" id="KW-1133">Transmembrane helix</keyword>
<keyword evidence="14" id="KW-0969">Cilium</keyword>
<dbReference type="InterPro" id="IPR000067">
    <property type="entry name" value="FlgMring_FliF"/>
</dbReference>
<dbReference type="PANTHER" id="PTHR30046:SF0">
    <property type="entry name" value="FLAGELLAR M-RING PROTEIN"/>
    <property type="match status" value="1"/>
</dbReference>
<evidence type="ECO:0000259" key="12">
    <source>
        <dbReference type="Pfam" id="PF01514"/>
    </source>
</evidence>
<comment type="function">
    <text evidence="9">The M ring may be actively involved in energy transduction.</text>
</comment>
<keyword evidence="14" id="KW-0282">Flagellum</keyword>
<dbReference type="RefSeq" id="WP_191688275.1">
    <property type="nucleotide sequence ID" value="NZ_JACSQY010000001.1"/>
</dbReference>
<evidence type="ECO:0000256" key="9">
    <source>
        <dbReference type="PIRNR" id="PIRNR004862"/>
    </source>
</evidence>
<evidence type="ECO:0000256" key="10">
    <source>
        <dbReference type="SAM" id="MobiDB-lite"/>
    </source>
</evidence>
<dbReference type="Proteomes" id="UP000659496">
    <property type="component" value="Unassembled WGS sequence"/>
</dbReference>
<comment type="subcellular location">
    <subcellularLocation>
        <location evidence="1 9">Bacterial flagellum basal body</location>
    </subcellularLocation>
    <subcellularLocation>
        <location evidence="2">Cell membrane</location>
        <topology evidence="2">Multi-pass membrane protein</topology>
    </subcellularLocation>
</comment>